<sequence length="238" mass="26080">MWLASFVMRAPGKKWRRVGFWVLLGALAAAVVVPALIWPSAVWAPLISAAAAVVSAAIAARKADVSADDADRAEAAQATAEKAARAAHLGLAYQAHPEVGVWWYRPASPKDFTHWDLHLTADRPAKNIVAEWHFVDGREPVRGSWPEIEPGPNGLGLPTTRLVIPLGIPASVKPADVYHYLARGTLEFTDAAGLARWRTTWRYVPLGPEDDPRMQFLNAPKAEYESELVELLELPDLD</sequence>
<dbReference type="AlphaFoldDB" id="A0A3P5XNJ6"/>
<name>A0A3P5XNJ6_9MICC</name>
<reference evidence="1 2" key="1">
    <citation type="submission" date="2018-11" db="EMBL/GenBank/DDBJ databases">
        <authorList>
            <person name="Criscuolo A."/>
        </authorList>
    </citation>
    <scope>NUCLEOTIDE SEQUENCE [LARGE SCALE GENOMIC DNA]</scope>
    <source>
        <strain evidence="1">AT11b</strain>
    </source>
</reference>
<dbReference type="EMBL" id="UXAU01000036">
    <property type="protein sequence ID" value="VDC30313.1"/>
    <property type="molecule type" value="Genomic_DNA"/>
</dbReference>
<accession>A0A3P5XNJ6</accession>
<keyword evidence="2" id="KW-1185">Reference proteome</keyword>
<evidence type="ECO:0000313" key="1">
    <source>
        <dbReference type="EMBL" id="VDC30313.1"/>
    </source>
</evidence>
<gene>
    <name evidence="1" type="ORF">PSET11_02473</name>
</gene>
<protein>
    <submittedName>
        <fullName evidence="1">Uncharacterized protein</fullName>
    </submittedName>
</protein>
<proteinExistence type="predicted"/>
<evidence type="ECO:0000313" key="2">
    <source>
        <dbReference type="Proteomes" id="UP000280861"/>
    </source>
</evidence>
<organism evidence="1 2">
    <name type="scientific">Arthrobacter ulcerisalmonis</name>
    <dbReference type="NCBI Taxonomy" id="2483813"/>
    <lineage>
        <taxon>Bacteria</taxon>
        <taxon>Bacillati</taxon>
        <taxon>Actinomycetota</taxon>
        <taxon>Actinomycetes</taxon>
        <taxon>Micrococcales</taxon>
        <taxon>Micrococcaceae</taxon>
        <taxon>Arthrobacter</taxon>
    </lineage>
</organism>
<dbReference type="Proteomes" id="UP000280861">
    <property type="component" value="Unassembled WGS sequence"/>
</dbReference>